<reference evidence="3 4" key="1">
    <citation type="submission" date="2020-09" db="EMBL/GenBank/DDBJ databases">
        <title>novel species in genus Nocardioides.</title>
        <authorList>
            <person name="Zhang G."/>
        </authorList>
    </citation>
    <scope>NUCLEOTIDE SEQUENCE [LARGE SCALE GENOMIC DNA]</scope>
    <source>
        <strain evidence="3 4">19197</strain>
    </source>
</reference>
<dbReference type="RefSeq" id="WP_191200431.1">
    <property type="nucleotide sequence ID" value="NZ_BAAAPA010000006.1"/>
</dbReference>
<dbReference type="InterPro" id="IPR017520">
    <property type="entry name" value="CHP03086"/>
</dbReference>
<feature type="compositionally biased region" description="Low complexity" evidence="1">
    <location>
        <begin position="57"/>
        <end position="69"/>
    </location>
</feature>
<accession>A0ABR8MJC5</accession>
<dbReference type="Proteomes" id="UP000649289">
    <property type="component" value="Unassembled WGS sequence"/>
</dbReference>
<feature type="domain" description="Mycothiol-dependent maleylpyruvate isomerase metal-binding" evidence="2">
    <location>
        <begin position="9"/>
        <end position="121"/>
    </location>
</feature>
<proteinExistence type="predicted"/>
<evidence type="ECO:0000256" key="1">
    <source>
        <dbReference type="SAM" id="MobiDB-lite"/>
    </source>
</evidence>
<feature type="region of interest" description="Disordered" evidence="1">
    <location>
        <begin position="51"/>
        <end position="73"/>
    </location>
</feature>
<name>A0ABR8MJC5_9ACTN</name>
<dbReference type="EMBL" id="JACXYY010000006">
    <property type="protein sequence ID" value="MBD3916118.1"/>
    <property type="molecule type" value="Genomic_DNA"/>
</dbReference>
<dbReference type="InterPro" id="IPR024344">
    <property type="entry name" value="MDMPI_metal-binding"/>
</dbReference>
<protein>
    <submittedName>
        <fullName evidence="3">TIGR03086 family protein</fullName>
    </submittedName>
</protein>
<evidence type="ECO:0000313" key="4">
    <source>
        <dbReference type="Proteomes" id="UP000649289"/>
    </source>
</evidence>
<dbReference type="InterPro" id="IPR034660">
    <property type="entry name" value="DinB/YfiT-like"/>
</dbReference>
<keyword evidence="4" id="KW-1185">Reference proteome</keyword>
<dbReference type="Gene3D" id="1.20.120.450">
    <property type="entry name" value="dinb family like domain"/>
    <property type="match status" value="1"/>
</dbReference>
<evidence type="ECO:0000259" key="2">
    <source>
        <dbReference type="Pfam" id="PF11716"/>
    </source>
</evidence>
<comment type="caution">
    <text evidence="3">The sequence shown here is derived from an EMBL/GenBank/DDBJ whole genome shotgun (WGS) entry which is preliminary data.</text>
</comment>
<organism evidence="3 4">
    <name type="scientific">Nocardioides hwasunensis</name>
    <dbReference type="NCBI Taxonomy" id="397258"/>
    <lineage>
        <taxon>Bacteria</taxon>
        <taxon>Bacillati</taxon>
        <taxon>Actinomycetota</taxon>
        <taxon>Actinomycetes</taxon>
        <taxon>Propionibacteriales</taxon>
        <taxon>Nocardioidaceae</taxon>
        <taxon>Nocardioides</taxon>
    </lineage>
</organism>
<dbReference type="Pfam" id="PF11716">
    <property type="entry name" value="MDMPI_N"/>
    <property type="match status" value="1"/>
</dbReference>
<gene>
    <name evidence="3" type="ORF">IEZ25_15965</name>
</gene>
<dbReference type="NCBIfam" id="TIGR03083">
    <property type="entry name" value="maleylpyruvate isomerase family mycothiol-dependent enzyme"/>
    <property type="match status" value="1"/>
</dbReference>
<dbReference type="SUPFAM" id="SSF109854">
    <property type="entry name" value="DinB/YfiT-like putative metalloenzymes"/>
    <property type="match status" value="1"/>
</dbReference>
<sequence>MTTSAESFTARADAFAAILDGAEGRWDAPTPCDDWTVRDVVVHAIETEREFLERQDLSPGPSPDQSDPPAAWRKHASAVAEVLSADGVAEREYDGYFGRTTIAATMADFYGWDLVVHGSDIARATGQQWSVSEKEAAALHATADGWGDALYSEGVCAEAVPVPDDASASDRLLARLGRDPGWAPAA</sequence>
<dbReference type="InterPro" id="IPR017517">
    <property type="entry name" value="Maleyloyr_isom"/>
</dbReference>
<evidence type="ECO:0000313" key="3">
    <source>
        <dbReference type="EMBL" id="MBD3916118.1"/>
    </source>
</evidence>
<dbReference type="NCBIfam" id="TIGR03086">
    <property type="entry name" value="TIGR03086 family metal-binding protein"/>
    <property type="match status" value="1"/>
</dbReference>